<dbReference type="InterPro" id="IPR002125">
    <property type="entry name" value="CMP_dCMP_dom"/>
</dbReference>
<comment type="caution">
    <text evidence="4">The sequence shown here is derived from an EMBL/GenBank/DDBJ whole genome shotgun (WGS) entry which is preliminary data.</text>
</comment>
<reference evidence="4 5" key="1">
    <citation type="submission" date="2015-12" db="EMBL/GenBank/DDBJ databases">
        <title>Genome sequence of Oceanibaculum pacificum MCCC 1A02656.</title>
        <authorList>
            <person name="Lu L."/>
            <person name="Lai Q."/>
            <person name="Shao Z."/>
            <person name="Qian P."/>
        </authorList>
    </citation>
    <scope>NUCLEOTIDE SEQUENCE [LARGE SCALE GENOMIC DNA]</scope>
    <source>
        <strain evidence="4 5">MCCC 1A02656</strain>
    </source>
</reference>
<evidence type="ECO:0000259" key="3">
    <source>
        <dbReference type="PROSITE" id="PS51747"/>
    </source>
</evidence>
<sequence length="163" mass="17778">MSDTVTEDDHRWLRLSFELARRARENGDRPFGSVIVTAEGKPVFEGLNNVYSTKDPTGHAELNIIRGIGQHLTPDELAGATIYASGEPCTMCSAAIVWSGIGRVVYGLSIPRQQKEFDNAPTRTRLSIRCAEVIAASNKPVPVIGPVLEDEIVAIWQANPPPK</sequence>
<dbReference type="InterPro" id="IPR016193">
    <property type="entry name" value="Cytidine_deaminase-like"/>
</dbReference>
<dbReference type="Proteomes" id="UP000076400">
    <property type="component" value="Unassembled WGS sequence"/>
</dbReference>
<keyword evidence="5" id="KW-1185">Reference proteome</keyword>
<protein>
    <recommendedName>
        <fullName evidence="3">CMP/dCMP-type deaminase domain-containing protein</fullName>
    </recommendedName>
</protein>
<feature type="domain" description="CMP/dCMP-type deaminase" evidence="3">
    <location>
        <begin position="7"/>
        <end position="127"/>
    </location>
</feature>
<keyword evidence="2" id="KW-0862">Zinc</keyword>
<dbReference type="PANTHER" id="PTHR11079:SF179">
    <property type="entry name" value="TRNA(ADENINE(34)) DEAMINASE, CHLOROPLASTIC"/>
    <property type="match status" value="1"/>
</dbReference>
<dbReference type="STRING" id="580166.AUP43_05955"/>
<name>A0A154WC07_9PROT</name>
<dbReference type="GO" id="GO:0008270">
    <property type="term" value="F:zinc ion binding"/>
    <property type="evidence" value="ECO:0007669"/>
    <property type="project" value="InterPro"/>
</dbReference>
<dbReference type="EMBL" id="LPXN01000079">
    <property type="protein sequence ID" value="KZD11026.1"/>
    <property type="molecule type" value="Genomic_DNA"/>
</dbReference>
<dbReference type="Pfam" id="PF00383">
    <property type="entry name" value="dCMP_cyt_deam_1"/>
    <property type="match status" value="1"/>
</dbReference>
<dbReference type="AlphaFoldDB" id="A0A154WC07"/>
<accession>A0A154WC07</accession>
<dbReference type="PROSITE" id="PS00903">
    <property type="entry name" value="CYT_DCMP_DEAMINASES_1"/>
    <property type="match status" value="1"/>
</dbReference>
<dbReference type="PANTHER" id="PTHR11079">
    <property type="entry name" value="CYTOSINE DEAMINASE FAMILY MEMBER"/>
    <property type="match status" value="1"/>
</dbReference>
<organism evidence="4 5">
    <name type="scientific">Oceanibaculum pacificum</name>
    <dbReference type="NCBI Taxonomy" id="580166"/>
    <lineage>
        <taxon>Bacteria</taxon>
        <taxon>Pseudomonadati</taxon>
        <taxon>Pseudomonadota</taxon>
        <taxon>Alphaproteobacteria</taxon>
        <taxon>Rhodospirillales</taxon>
        <taxon>Oceanibaculaceae</taxon>
        <taxon>Oceanibaculum</taxon>
    </lineage>
</organism>
<evidence type="ECO:0000313" key="5">
    <source>
        <dbReference type="Proteomes" id="UP000076400"/>
    </source>
</evidence>
<keyword evidence="1" id="KW-0479">Metal-binding</keyword>
<evidence type="ECO:0000313" key="4">
    <source>
        <dbReference type="EMBL" id="KZD11026.1"/>
    </source>
</evidence>
<proteinExistence type="predicted"/>
<dbReference type="Gene3D" id="3.40.140.10">
    <property type="entry name" value="Cytidine Deaminase, domain 2"/>
    <property type="match status" value="1"/>
</dbReference>
<gene>
    <name evidence="4" type="ORF">AUP43_05955</name>
</gene>
<evidence type="ECO:0000256" key="2">
    <source>
        <dbReference type="ARBA" id="ARBA00022833"/>
    </source>
</evidence>
<dbReference type="CDD" id="cd01285">
    <property type="entry name" value="nucleoside_deaminase"/>
    <property type="match status" value="1"/>
</dbReference>
<dbReference type="RefSeq" id="WP_067553676.1">
    <property type="nucleotide sequence ID" value="NZ_LPXN01000079.1"/>
</dbReference>
<dbReference type="GO" id="GO:0016787">
    <property type="term" value="F:hydrolase activity"/>
    <property type="evidence" value="ECO:0007669"/>
    <property type="project" value="InterPro"/>
</dbReference>
<dbReference type="SUPFAM" id="SSF53927">
    <property type="entry name" value="Cytidine deaminase-like"/>
    <property type="match status" value="1"/>
</dbReference>
<dbReference type="InterPro" id="IPR016192">
    <property type="entry name" value="APOBEC/CMP_deaminase_Zn-bd"/>
</dbReference>
<evidence type="ECO:0000256" key="1">
    <source>
        <dbReference type="ARBA" id="ARBA00022723"/>
    </source>
</evidence>
<dbReference type="PROSITE" id="PS51747">
    <property type="entry name" value="CYT_DCMP_DEAMINASES_2"/>
    <property type="match status" value="1"/>
</dbReference>